<name>A0A1I2WWL9_9HYPH</name>
<dbReference type="RefSeq" id="WP_177232456.1">
    <property type="nucleotide sequence ID" value="NZ_FOPM01000027.1"/>
</dbReference>
<dbReference type="EMBL" id="FOPM01000027">
    <property type="protein sequence ID" value="SFH04786.1"/>
    <property type="molecule type" value="Genomic_DNA"/>
</dbReference>
<evidence type="ECO:0000313" key="2">
    <source>
        <dbReference type="Proteomes" id="UP000199229"/>
    </source>
</evidence>
<dbReference type="STRING" id="582675.SAMN05192565_12734"/>
<sequence length="50" mass="5278">MVRSGLYTSNTHDVATGTITLGAETRLTASRTLTVCLHGEPCGDPEDTDI</sequence>
<dbReference type="Proteomes" id="UP000199229">
    <property type="component" value="Unassembled WGS sequence"/>
</dbReference>
<evidence type="ECO:0000313" key="1">
    <source>
        <dbReference type="EMBL" id="SFH04786.1"/>
    </source>
</evidence>
<reference evidence="2" key="1">
    <citation type="submission" date="2016-10" db="EMBL/GenBank/DDBJ databases">
        <authorList>
            <person name="Varghese N."/>
            <person name="Submissions S."/>
        </authorList>
    </citation>
    <scope>NUCLEOTIDE SEQUENCE [LARGE SCALE GENOMIC DNA]</scope>
    <source>
        <strain evidence="2">Gh-105</strain>
    </source>
</reference>
<organism evidence="1 2">
    <name type="scientific">Methylobacterium gossipiicola</name>
    <dbReference type="NCBI Taxonomy" id="582675"/>
    <lineage>
        <taxon>Bacteria</taxon>
        <taxon>Pseudomonadati</taxon>
        <taxon>Pseudomonadota</taxon>
        <taxon>Alphaproteobacteria</taxon>
        <taxon>Hyphomicrobiales</taxon>
        <taxon>Methylobacteriaceae</taxon>
        <taxon>Methylobacterium</taxon>
    </lineage>
</organism>
<accession>A0A1I2WWL9</accession>
<dbReference type="AlphaFoldDB" id="A0A1I2WWL9"/>
<proteinExistence type="predicted"/>
<keyword evidence="2" id="KW-1185">Reference proteome</keyword>
<protein>
    <submittedName>
        <fullName evidence="1">Uncharacterized protein</fullName>
    </submittedName>
</protein>
<gene>
    <name evidence="1" type="ORF">SAMN05192565_12734</name>
</gene>